<dbReference type="OrthoDB" id="9805913at2"/>
<protein>
    <submittedName>
        <fullName evidence="6">Serine/threonine-protein kinase HipA</fullName>
        <ecNumber evidence="6">2.7.11.1</ecNumber>
    </submittedName>
</protein>
<organism evidence="6 7">
    <name type="scientific">Pontivivens insulae</name>
    <dbReference type="NCBI Taxonomy" id="1639689"/>
    <lineage>
        <taxon>Bacteria</taxon>
        <taxon>Pseudomonadati</taxon>
        <taxon>Pseudomonadota</taxon>
        <taxon>Alphaproteobacteria</taxon>
        <taxon>Rhodobacterales</taxon>
        <taxon>Paracoccaceae</taxon>
        <taxon>Pontivivens</taxon>
    </lineage>
</organism>
<proteinExistence type="inferred from homology"/>
<dbReference type="Proteomes" id="UP000244932">
    <property type="component" value="Unassembled WGS sequence"/>
</dbReference>
<dbReference type="InterPro" id="IPR052028">
    <property type="entry name" value="HipA_Ser/Thr_kinase"/>
</dbReference>
<evidence type="ECO:0000313" key="6">
    <source>
        <dbReference type="EMBL" id="SPF31119.1"/>
    </source>
</evidence>
<evidence type="ECO:0000256" key="1">
    <source>
        <dbReference type="ARBA" id="ARBA00010164"/>
    </source>
</evidence>
<dbReference type="GO" id="GO:0004674">
    <property type="term" value="F:protein serine/threonine kinase activity"/>
    <property type="evidence" value="ECO:0007669"/>
    <property type="project" value="UniProtKB-EC"/>
</dbReference>
<keyword evidence="7" id="KW-1185">Reference proteome</keyword>
<feature type="domain" description="HipA N-terminal subdomain 1" evidence="5">
    <location>
        <begin position="4"/>
        <end position="100"/>
    </location>
</feature>
<evidence type="ECO:0000259" key="4">
    <source>
        <dbReference type="Pfam" id="PF07804"/>
    </source>
</evidence>
<dbReference type="EC" id="2.7.11.1" evidence="6"/>
<keyword evidence="2 6" id="KW-0808">Transferase</keyword>
<dbReference type="AlphaFoldDB" id="A0A2R8AFX6"/>
<sequence length="448" mass="48552">MTRLDVYLESVPAPIGTLKTDADGSLSFSYRTDTLPHPLSVSLPVREEPYGDVATRGFFANLLFENELRDQVMQRYGLEERDVAGLLYHLGADCPGAVSCVPEGAGPAKRPGDLATNYDPLDGSPIVPDTLDNAGPLPVAGELARIMASLRDRRRLPAETSDPSPLAGVQGKIAVARLPDGRLALPRPGTGAPTTHILKVPTAREMTHVPREHLATGIMAQAQNHPVQRTAIIGDGDLQGLLIERFDRRVEAGAVHRLHQEDFCQALGLGQFLKYERNGSPSLAFSAQAIGTLLSQTRLPGAARLAFFEVTLINMLLGNSDNHAKNHALLYSGPRPEFAPIYDVDPVLLDDVNHEMSFRIGSARMADEVRGPDLDAFLRAIGARGFGQPQRRRVAELIEMTLRAADALPRPTGKGLFDVIGQQAHHLSANLGMEITIPDFDNVPVNRP</sequence>
<evidence type="ECO:0000256" key="2">
    <source>
        <dbReference type="ARBA" id="ARBA00022679"/>
    </source>
</evidence>
<reference evidence="6 7" key="1">
    <citation type="submission" date="2018-03" db="EMBL/GenBank/DDBJ databases">
        <authorList>
            <person name="Keele B.F."/>
        </authorList>
    </citation>
    <scope>NUCLEOTIDE SEQUENCE [LARGE SCALE GENOMIC DNA]</scope>
    <source>
        <strain evidence="6 7">CeCT 8812</strain>
    </source>
</reference>
<evidence type="ECO:0000259" key="5">
    <source>
        <dbReference type="Pfam" id="PF13657"/>
    </source>
</evidence>
<dbReference type="Pfam" id="PF13657">
    <property type="entry name" value="Couple_hipA"/>
    <property type="match status" value="1"/>
</dbReference>
<dbReference type="Pfam" id="PF07804">
    <property type="entry name" value="HipA_C"/>
    <property type="match status" value="1"/>
</dbReference>
<keyword evidence="3 6" id="KW-0418">Kinase</keyword>
<comment type="similarity">
    <text evidence="1">Belongs to the HipA Ser/Thr kinase family.</text>
</comment>
<evidence type="ECO:0000313" key="7">
    <source>
        <dbReference type="Proteomes" id="UP000244932"/>
    </source>
</evidence>
<dbReference type="GO" id="GO:0005829">
    <property type="term" value="C:cytosol"/>
    <property type="evidence" value="ECO:0007669"/>
    <property type="project" value="TreeGrafter"/>
</dbReference>
<dbReference type="PANTHER" id="PTHR37419">
    <property type="entry name" value="SERINE/THREONINE-PROTEIN KINASE TOXIN HIPA"/>
    <property type="match status" value="1"/>
</dbReference>
<dbReference type="PANTHER" id="PTHR37419:SF1">
    <property type="entry name" value="SERINE_THREONINE-PROTEIN KINASE TOXIN HIPA"/>
    <property type="match status" value="1"/>
</dbReference>
<feature type="domain" description="HipA-like C-terminal" evidence="4">
    <location>
        <begin position="166"/>
        <end position="405"/>
    </location>
</feature>
<accession>A0A2R8AFX6</accession>
<gene>
    <name evidence="6" type="primary">hipA</name>
    <name evidence="6" type="ORF">POI8812_03470</name>
</gene>
<evidence type="ECO:0000256" key="3">
    <source>
        <dbReference type="ARBA" id="ARBA00022777"/>
    </source>
</evidence>
<dbReference type="InterPro" id="IPR012893">
    <property type="entry name" value="HipA-like_C"/>
</dbReference>
<dbReference type="Gene3D" id="1.10.1070.20">
    <property type="match status" value="1"/>
</dbReference>
<dbReference type="RefSeq" id="WP_108783835.1">
    <property type="nucleotide sequence ID" value="NZ_OMKW01000005.1"/>
</dbReference>
<name>A0A2R8AFX6_9RHOB</name>
<dbReference type="InterPro" id="IPR017508">
    <property type="entry name" value="HipA_N1"/>
</dbReference>
<dbReference type="NCBIfam" id="TIGR03071">
    <property type="entry name" value="couple_hipA"/>
    <property type="match status" value="1"/>
</dbReference>
<dbReference type="EMBL" id="OMKW01000005">
    <property type="protein sequence ID" value="SPF31119.1"/>
    <property type="molecule type" value="Genomic_DNA"/>
</dbReference>